<proteinExistence type="predicted"/>
<evidence type="ECO:0000313" key="1">
    <source>
        <dbReference type="EMBL" id="MBM6850536.1"/>
    </source>
</evidence>
<dbReference type="EMBL" id="JACSNX010000003">
    <property type="protein sequence ID" value="MBM6850536.1"/>
    <property type="molecule type" value="Genomic_DNA"/>
</dbReference>
<evidence type="ECO:0000313" key="2">
    <source>
        <dbReference type="Proteomes" id="UP000719500"/>
    </source>
</evidence>
<dbReference type="Gene3D" id="3.20.20.80">
    <property type="entry name" value="Glycosidases"/>
    <property type="match status" value="1"/>
</dbReference>
<sequence length="255" mass="27959">MQIYLAVTPAEAQEAARFRCSLAHVAYCIGSDSALLRQNLLLQTRGGLLSVTDRDAPFIASPERLSAAAIRECGRRGYSGVLLDFEQSPTPDRLAFAETLARRLAPRPVYVPESYAAASGTVSLVCTAVSGGSFLQYLQGAAAERAGAGKLALDVQRLRMDFTLPARSGEGRPLSPSEFQALLDQESPSVFFSQDLCARYFTYTREGETHFVLFDDADTLQQKLQTGTRMGFSAAFLMYPEVRDLLPRLFPARRT</sequence>
<dbReference type="Gene3D" id="3.10.50.10">
    <property type="match status" value="1"/>
</dbReference>
<reference evidence="1 2" key="1">
    <citation type="journal article" date="2021" name="Sci. Rep.">
        <title>The distribution of antibiotic resistance genes in chicken gut microbiota commensals.</title>
        <authorList>
            <person name="Juricova H."/>
            <person name="Matiasovicova J."/>
            <person name="Kubasova T."/>
            <person name="Cejkova D."/>
            <person name="Rychlik I."/>
        </authorList>
    </citation>
    <scope>NUCLEOTIDE SEQUENCE [LARGE SCALE GENOMIC DNA]</scope>
    <source>
        <strain evidence="1 2">An411</strain>
    </source>
</reference>
<gene>
    <name evidence="1" type="ORF">H9X91_03670</name>
</gene>
<name>A0ABS2FTY9_9FIRM</name>
<dbReference type="RefSeq" id="WP_204802636.1">
    <property type="nucleotide sequence ID" value="NZ_JACSNX010000003.1"/>
</dbReference>
<accession>A0ABS2FTY9</accession>
<comment type="caution">
    <text evidence="1">The sequence shown here is derived from an EMBL/GenBank/DDBJ whole genome shotgun (WGS) entry which is preliminary data.</text>
</comment>
<protein>
    <submittedName>
        <fullName evidence="1">Uncharacterized protein</fullName>
    </submittedName>
</protein>
<organism evidence="1 2">
    <name type="scientific">Oscillibacter valericigenes</name>
    <dbReference type="NCBI Taxonomy" id="351091"/>
    <lineage>
        <taxon>Bacteria</taxon>
        <taxon>Bacillati</taxon>
        <taxon>Bacillota</taxon>
        <taxon>Clostridia</taxon>
        <taxon>Eubacteriales</taxon>
        <taxon>Oscillospiraceae</taxon>
        <taxon>Oscillibacter</taxon>
    </lineage>
</organism>
<keyword evidence="2" id="KW-1185">Reference proteome</keyword>
<dbReference type="InterPro" id="IPR029070">
    <property type="entry name" value="Chitinase_insertion_sf"/>
</dbReference>
<dbReference type="Proteomes" id="UP000719500">
    <property type="component" value="Unassembled WGS sequence"/>
</dbReference>